<evidence type="ECO:0000256" key="1">
    <source>
        <dbReference type="ARBA" id="ARBA00007806"/>
    </source>
</evidence>
<dbReference type="AlphaFoldDB" id="A0A0R1M6M6"/>
<dbReference type="PANTHER" id="PTHR43053:SF4">
    <property type="entry name" value="MYOGENESIS-REGULATING GLYCOSIDASE"/>
    <property type="match status" value="1"/>
</dbReference>
<evidence type="ECO:0008006" key="9">
    <source>
        <dbReference type="Google" id="ProtNLM"/>
    </source>
</evidence>
<comment type="caution">
    <text evidence="7">The sequence shown here is derived from an EMBL/GenBank/DDBJ whole genome shotgun (WGS) entry which is preliminary data.</text>
</comment>
<dbReference type="RefSeq" id="WP_057741659.1">
    <property type="nucleotide sequence ID" value="NZ_AZEF01000002.1"/>
</dbReference>
<evidence type="ECO:0000256" key="4">
    <source>
        <dbReference type="RuleBase" id="RU361185"/>
    </source>
</evidence>
<dbReference type="SUPFAM" id="SSF51011">
    <property type="entry name" value="Glycosyl hydrolase domain"/>
    <property type="match status" value="1"/>
</dbReference>
<dbReference type="GO" id="GO:0005975">
    <property type="term" value="P:carbohydrate metabolic process"/>
    <property type="evidence" value="ECO:0007669"/>
    <property type="project" value="InterPro"/>
</dbReference>
<dbReference type="STRING" id="1423731.FC81_GL001791"/>
<proteinExistence type="inferred from homology"/>
<evidence type="ECO:0000256" key="3">
    <source>
        <dbReference type="ARBA" id="ARBA00023295"/>
    </source>
</evidence>
<keyword evidence="3 4" id="KW-0326">Glycosidase</keyword>
<keyword evidence="2 4" id="KW-0378">Hydrolase</keyword>
<dbReference type="CDD" id="cd06592">
    <property type="entry name" value="GH31_NET37"/>
    <property type="match status" value="1"/>
</dbReference>
<dbReference type="PATRIC" id="fig|1423731.3.peg.1836"/>
<dbReference type="InterPro" id="IPR000322">
    <property type="entry name" value="Glyco_hydro_31_TIM"/>
</dbReference>
<evidence type="ECO:0000256" key="2">
    <source>
        <dbReference type="ARBA" id="ARBA00022801"/>
    </source>
</evidence>
<reference evidence="7 8" key="1">
    <citation type="journal article" date="2015" name="Genome Announc.">
        <title>Expanding the biotechnology potential of lactobacilli through comparative genomics of 213 strains and associated genera.</title>
        <authorList>
            <person name="Sun Z."/>
            <person name="Harris H.M."/>
            <person name="McCann A."/>
            <person name="Guo C."/>
            <person name="Argimon S."/>
            <person name="Zhang W."/>
            <person name="Yang X."/>
            <person name="Jeffery I.B."/>
            <person name="Cooney J.C."/>
            <person name="Kagawa T.F."/>
            <person name="Liu W."/>
            <person name="Song Y."/>
            <person name="Salvetti E."/>
            <person name="Wrobel A."/>
            <person name="Rasinkangas P."/>
            <person name="Parkhill J."/>
            <person name="Rea M.C."/>
            <person name="O'Sullivan O."/>
            <person name="Ritari J."/>
            <person name="Douillard F.P."/>
            <person name="Paul Ross R."/>
            <person name="Yang R."/>
            <person name="Briner A.E."/>
            <person name="Felis G.E."/>
            <person name="de Vos W.M."/>
            <person name="Barrangou R."/>
            <person name="Klaenhammer T.R."/>
            <person name="Caufield P.W."/>
            <person name="Cui Y."/>
            <person name="Zhang H."/>
            <person name="O'Toole P.W."/>
        </authorList>
    </citation>
    <scope>NUCLEOTIDE SEQUENCE [LARGE SCALE GENOMIC DNA]</scope>
    <source>
        <strain evidence="7 8">DSM 19910</strain>
    </source>
</reference>
<dbReference type="InterPro" id="IPR017853">
    <property type="entry name" value="GH"/>
</dbReference>
<evidence type="ECO:0000259" key="5">
    <source>
        <dbReference type="Pfam" id="PF01055"/>
    </source>
</evidence>
<dbReference type="Pfam" id="PF01055">
    <property type="entry name" value="Glyco_hydro_31_2nd"/>
    <property type="match status" value="1"/>
</dbReference>
<gene>
    <name evidence="7" type="ORF">FC81_GL001791</name>
</gene>
<protein>
    <recommendedName>
        <fullName evidence="9">Glycoside hydrolase</fullName>
    </recommendedName>
</protein>
<organism evidence="7 8">
    <name type="scientific">Liquorilactobacillus capillatus DSM 19910</name>
    <dbReference type="NCBI Taxonomy" id="1423731"/>
    <lineage>
        <taxon>Bacteria</taxon>
        <taxon>Bacillati</taxon>
        <taxon>Bacillota</taxon>
        <taxon>Bacilli</taxon>
        <taxon>Lactobacillales</taxon>
        <taxon>Lactobacillaceae</taxon>
        <taxon>Liquorilactobacillus</taxon>
    </lineage>
</organism>
<evidence type="ECO:0000259" key="6">
    <source>
        <dbReference type="Pfam" id="PF21365"/>
    </source>
</evidence>
<feature type="domain" description="Glycoside hydrolase family 31 TIM barrel" evidence="5">
    <location>
        <begin position="135"/>
        <end position="426"/>
    </location>
</feature>
<sequence length="520" mass="59924">MMQYKEIKIKLKERIKIPILQEEYWYGGCVMDGSKYPFTANDGYSLDLINLDTVNQAAPAFLSTKGRVVWSKQPFNLTVKGNQLEVIAKSTIYMDESGQNLKDAQAFLAQQTFSLGTLPPQAFFQVPQWNTWIEVLYNQNQNDILKYAQGILDHQFPAGIMIIDDSWAEYCGRWEFSERKFPDPKQMVAQLHSMGFKVMLWVCPFITADTVEYRYLSESNMLLRQKDGKIAIREWWNGHSAILDLSNPAAYSWLKESLVELQNKYHIDGFKFDAGDQRFYRNDDISYMKLTAQQQTELWGQFGAEFPYNEFRSNYQNQGWPLINRLQDKAFEWGKDGLADLIPHTLAQGLLGYYFNCPDMIGGGDYFSFRDKQELDQELIVRFAQCSALMAMMQFSVAPWRVLDQEHLKVCKAAADLHIEYADYILQLARYAAEKGEPITRPMSYDHPQTPIKFLKTQFKLGEDLLAAPVLEKGASEKEIYFPAGKWQAISDNKEIITGPIVKKVPVNLASLPAYKRITE</sequence>
<dbReference type="InterPro" id="IPR050985">
    <property type="entry name" value="Alpha-glycosidase_related"/>
</dbReference>
<comment type="similarity">
    <text evidence="1 4">Belongs to the glycosyl hydrolase 31 family.</text>
</comment>
<dbReference type="InterPro" id="IPR013780">
    <property type="entry name" value="Glyco_hydro_b"/>
</dbReference>
<dbReference type="Pfam" id="PF21365">
    <property type="entry name" value="Glyco_hydro_31_3rd"/>
    <property type="match status" value="1"/>
</dbReference>
<evidence type="ECO:0000313" key="7">
    <source>
        <dbReference type="EMBL" id="KRL03537.1"/>
    </source>
</evidence>
<feature type="domain" description="Glycosyl hydrolase family 31 C-terminal" evidence="6">
    <location>
        <begin position="436"/>
        <end position="517"/>
    </location>
</feature>
<evidence type="ECO:0000313" key="8">
    <source>
        <dbReference type="Proteomes" id="UP000051621"/>
    </source>
</evidence>
<dbReference type="PANTHER" id="PTHR43053">
    <property type="entry name" value="GLYCOSIDASE FAMILY 31"/>
    <property type="match status" value="1"/>
</dbReference>
<dbReference type="SUPFAM" id="SSF51445">
    <property type="entry name" value="(Trans)glycosidases"/>
    <property type="match status" value="1"/>
</dbReference>
<keyword evidence="8" id="KW-1185">Reference proteome</keyword>
<dbReference type="GO" id="GO:0004553">
    <property type="term" value="F:hydrolase activity, hydrolyzing O-glycosyl compounds"/>
    <property type="evidence" value="ECO:0007669"/>
    <property type="project" value="InterPro"/>
</dbReference>
<name>A0A0R1M6M6_9LACO</name>
<dbReference type="InterPro" id="IPR048395">
    <property type="entry name" value="Glyco_hydro_31_C"/>
</dbReference>
<dbReference type="Gene3D" id="2.60.40.1180">
    <property type="entry name" value="Golgi alpha-mannosidase II"/>
    <property type="match status" value="1"/>
</dbReference>
<dbReference type="OrthoDB" id="176168at2"/>
<dbReference type="Gene3D" id="3.20.20.80">
    <property type="entry name" value="Glycosidases"/>
    <property type="match status" value="1"/>
</dbReference>
<dbReference type="EMBL" id="AZEF01000002">
    <property type="protein sequence ID" value="KRL03537.1"/>
    <property type="molecule type" value="Genomic_DNA"/>
</dbReference>
<accession>A0A0R1M6M6</accession>
<dbReference type="Proteomes" id="UP000051621">
    <property type="component" value="Unassembled WGS sequence"/>
</dbReference>